<name>A0A2A6CGY5_PRIPA</name>
<organism evidence="1 2">
    <name type="scientific">Pristionchus pacificus</name>
    <name type="common">Parasitic nematode worm</name>
    <dbReference type="NCBI Taxonomy" id="54126"/>
    <lineage>
        <taxon>Eukaryota</taxon>
        <taxon>Metazoa</taxon>
        <taxon>Ecdysozoa</taxon>
        <taxon>Nematoda</taxon>
        <taxon>Chromadorea</taxon>
        <taxon>Rhabditida</taxon>
        <taxon>Rhabditina</taxon>
        <taxon>Diplogasteromorpha</taxon>
        <taxon>Diplogasteroidea</taxon>
        <taxon>Neodiplogasteridae</taxon>
        <taxon>Pristionchus</taxon>
    </lineage>
</organism>
<dbReference type="Proteomes" id="UP000005239">
    <property type="component" value="Unassembled WGS sequence"/>
</dbReference>
<keyword evidence="2" id="KW-1185">Reference proteome</keyword>
<protein>
    <submittedName>
        <fullName evidence="1">Uncharacterized protein</fullName>
    </submittedName>
</protein>
<dbReference type="EnsemblMetazoa" id="PPA45469.1">
    <property type="protein sequence ID" value="PPA45469.1"/>
    <property type="gene ID" value="WBGene00283838"/>
</dbReference>
<reference evidence="2" key="1">
    <citation type="journal article" date="2008" name="Nat. Genet.">
        <title>The Pristionchus pacificus genome provides a unique perspective on nematode lifestyle and parasitism.</title>
        <authorList>
            <person name="Dieterich C."/>
            <person name="Clifton S.W."/>
            <person name="Schuster L.N."/>
            <person name="Chinwalla A."/>
            <person name="Delehaunty K."/>
            <person name="Dinkelacker I."/>
            <person name="Fulton L."/>
            <person name="Fulton R."/>
            <person name="Godfrey J."/>
            <person name="Minx P."/>
            <person name="Mitreva M."/>
            <person name="Roeseler W."/>
            <person name="Tian H."/>
            <person name="Witte H."/>
            <person name="Yang S.P."/>
            <person name="Wilson R.K."/>
            <person name="Sommer R.J."/>
        </authorList>
    </citation>
    <scope>NUCLEOTIDE SEQUENCE [LARGE SCALE GENOMIC DNA]</scope>
    <source>
        <strain evidence="2">PS312</strain>
    </source>
</reference>
<proteinExistence type="predicted"/>
<sequence length="61" mass="6790">PQSMQLVSISSILSTGVSDCPFKSYLCTNTNYTLITAAPNAAQLVLAIHPEHEQMRKKRRE</sequence>
<evidence type="ECO:0000313" key="2">
    <source>
        <dbReference type="Proteomes" id="UP000005239"/>
    </source>
</evidence>
<gene>
    <name evidence="1" type="primary">WBGene00283838</name>
</gene>
<dbReference type="AlphaFoldDB" id="A0A2A6CGY5"/>
<reference evidence="1" key="2">
    <citation type="submission" date="2022-06" db="UniProtKB">
        <authorList>
            <consortium name="EnsemblMetazoa"/>
        </authorList>
    </citation>
    <scope>IDENTIFICATION</scope>
    <source>
        <strain evidence="1">PS312</strain>
    </source>
</reference>
<accession>A0A2A6CGY5</accession>
<evidence type="ECO:0000313" key="1">
    <source>
        <dbReference type="EnsemblMetazoa" id="PPA45469.1"/>
    </source>
</evidence>
<accession>A0A8R1V0N7</accession>